<dbReference type="InterPro" id="IPR000014">
    <property type="entry name" value="PAS"/>
</dbReference>
<feature type="transmembrane region" description="Helical" evidence="2">
    <location>
        <begin position="70"/>
        <end position="90"/>
    </location>
</feature>
<dbReference type="GO" id="GO:0005886">
    <property type="term" value="C:plasma membrane"/>
    <property type="evidence" value="ECO:0007669"/>
    <property type="project" value="TreeGrafter"/>
</dbReference>
<keyword evidence="6" id="KW-1185">Reference proteome</keyword>
<dbReference type="InterPro" id="IPR035965">
    <property type="entry name" value="PAS-like_dom_sf"/>
</dbReference>
<keyword evidence="2" id="KW-1133">Transmembrane helix</keyword>
<dbReference type="PANTHER" id="PTHR45138">
    <property type="entry name" value="REGULATORY COMPONENTS OF SENSORY TRANSDUCTION SYSTEM"/>
    <property type="match status" value="1"/>
</dbReference>
<dbReference type="PROSITE" id="PS50887">
    <property type="entry name" value="GGDEF"/>
    <property type="match status" value="1"/>
</dbReference>
<evidence type="ECO:0000256" key="1">
    <source>
        <dbReference type="SAM" id="Coils"/>
    </source>
</evidence>
<dbReference type="EMBL" id="SGXD01000002">
    <property type="protein sequence ID" value="RZS89612.1"/>
    <property type="molecule type" value="Genomic_DNA"/>
</dbReference>
<reference evidence="5 6" key="1">
    <citation type="submission" date="2019-02" db="EMBL/GenBank/DDBJ databases">
        <title>Genomic Encyclopedia of Type Strains, Phase IV (KMG-IV): sequencing the most valuable type-strain genomes for metagenomic binning, comparative biology and taxonomic classification.</title>
        <authorList>
            <person name="Goeker M."/>
        </authorList>
    </citation>
    <scope>NUCLEOTIDE SEQUENCE [LARGE SCALE GENOMIC DNA]</scope>
    <source>
        <strain evidence="5 6">DSM 45622</strain>
    </source>
</reference>
<keyword evidence="2" id="KW-0812">Transmembrane</keyword>
<proteinExistence type="predicted"/>
<evidence type="ECO:0000259" key="3">
    <source>
        <dbReference type="PROSITE" id="PS50113"/>
    </source>
</evidence>
<dbReference type="Gene3D" id="3.30.450.20">
    <property type="entry name" value="PAS domain"/>
    <property type="match status" value="1"/>
</dbReference>
<dbReference type="Gene3D" id="3.30.70.270">
    <property type="match status" value="1"/>
</dbReference>
<dbReference type="GO" id="GO:0043709">
    <property type="term" value="P:cell adhesion involved in single-species biofilm formation"/>
    <property type="evidence" value="ECO:0007669"/>
    <property type="project" value="TreeGrafter"/>
</dbReference>
<dbReference type="Pfam" id="PF16927">
    <property type="entry name" value="HisKA_7TM"/>
    <property type="match status" value="1"/>
</dbReference>
<feature type="transmembrane region" description="Helical" evidence="2">
    <location>
        <begin position="145"/>
        <end position="166"/>
    </location>
</feature>
<evidence type="ECO:0000313" key="5">
    <source>
        <dbReference type="EMBL" id="RZS89612.1"/>
    </source>
</evidence>
<dbReference type="Pfam" id="PF08448">
    <property type="entry name" value="PAS_4"/>
    <property type="match status" value="1"/>
</dbReference>
<keyword evidence="2" id="KW-0472">Membrane</keyword>
<name>A0A4Q7NT97_9ACTN</name>
<accession>A0A4Q7NT97</accession>
<dbReference type="SUPFAM" id="SSF55785">
    <property type="entry name" value="PYP-like sensor domain (PAS domain)"/>
    <property type="match status" value="1"/>
</dbReference>
<dbReference type="CDD" id="cd00130">
    <property type="entry name" value="PAS"/>
    <property type="match status" value="1"/>
</dbReference>
<organism evidence="5 6">
    <name type="scientific">Motilibacter rhizosphaerae</name>
    <dbReference type="NCBI Taxonomy" id="598652"/>
    <lineage>
        <taxon>Bacteria</taxon>
        <taxon>Bacillati</taxon>
        <taxon>Actinomycetota</taxon>
        <taxon>Actinomycetes</taxon>
        <taxon>Motilibacterales</taxon>
        <taxon>Motilibacteraceae</taxon>
        <taxon>Motilibacter</taxon>
    </lineage>
</organism>
<dbReference type="InterPro" id="IPR013656">
    <property type="entry name" value="PAS_4"/>
</dbReference>
<keyword evidence="1" id="KW-0175">Coiled coil</keyword>
<feature type="transmembrane region" description="Helical" evidence="2">
    <location>
        <begin position="6"/>
        <end position="26"/>
    </location>
</feature>
<dbReference type="RefSeq" id="WP_130492200.1">
    <property type="nucleotide sequence ID" value="NZ_SGXD01000002.1"/>
</dbReference>
<dbReference type="InterPro" id="IPR000700">
    <property type="entry name" value="PAS-assoc_C"/>
</dbReference>
<dbReference type="InterPro" id="IPR000160">
    <property type="entry name" value="GGDEF_dom"/>
</dbReference>
<dbReference type="FunFam" id="3.30.70.270:FF:000001">
    <property type="entry name" value="Diguanylate cyclase domain protein"/>
    <property type="match status" value="1"/>
</dbReference>
<sequence>MLQAQPYALVQALAALASALAVRVMWRRRRQTPAAGALAVVLAGAAEWSAVLAVGGTLESRSAQTVLACSIFPGVGAIVVGFVCLARGMTDRSWVPAWRREGLLLVEPAAVLVAVASNPWHHAFFRSYAVITDPLLVDPVPGPLFWLHTAYSYVLLAGATALLVRAARRASAAHRRRFLWPVAGAGFPIVGNAIGLFVTHRTGMADLTSVGFVLTALLCGWALRAEALPDVLPVAHRQVLETISDGVLVVDAQRRIVDANPAAEALARRISPGIALPLVGSPLAALAPTLELDPDAASQQLLRVAAAELDLDLRTSPLADDAGRPMGWVLVGRDVTAHLEQQRELERQRHEAVRASAALREHLDLVERLQAELAEQAEHDPLTGLYNRRRLVTALERDVPETLASGRPVSLVMVDADHFKRINDVHGHVVGDAVLQGIADALADAVRSPDLVARFGGEEFVVVLHGCPERTAQRRAEELRERCARVVVTSRSGERVATTVSIGVAALERECATDAGEALLRSADAALYAAKDQGRDRVVVGVRA</sequence>
<dbReference type="GO" id="GO:1902201">
    <property type="term" value="P:negative regulation of bacterial-type flagellum-dependent cell motility"/>
    <property type="evidence" value="ECO:0007669"/>
    <property type="project" value="TreeGrafter"/>
</dbReference>
<dbReference type="InterPro" id="IPR029787">
    <property type="entry name" value="Nucleotide_cyclase"/>
</dbReference>
<protein>
    <submittedName>
        <fullName evidence="5">Diguanylate cyclase (GGDEF)-like protein</fullName>
    </submittedName>
</protein>
<dbReference type="PROSITE" id="PS50113">
    <property type="entry name" value="PAC"/>
    <property type="match status" value="1"/>
</dbReference>
<feature type="transmembrane region" description="Helical" evidence="2">
    <location>
        <begin position="38"/>
        <end position="58"/>
    </location>
</feature>
<feature type="transmembrane region" description="Helical" evidence="2">
    <location>
        <begin position="178"/>
        <end position="198"/>
    </location>
</feature>
<dbReference type="OrthoDB" id="23692at2"/>
<dbReference type="InterPro" id="IPR043128">
    <property type="entry name" value="Rev_trsase/Diguanyl_cyclase"/>
</dbReference>
<dbReference type="Pfam" id="PF00990">
    <property type="entry name" value="GGDEF"/>
    <property type="match status" value="1"/>
</dbReference>
<evidence type="ECO:0000256" key="2">
    <source>
        <dbReference type="SAM" id="Phobius"/>
    </source>
</evidence>
<dbReference type="SMART" id="SM00267">
    <property type="entry name" value="GGDEF"/>
    <property type="match status" value="1"/>
</dbReference>
<gene>
    <name evidence="5" type="ORF">EV189_1380</name>
</gene>
<feature type="coiled-coil region" evidence="1">
    <location>
        <begin position="352"/>
        <end position="379"/>
    </location>
</feature>
<dbReference type="GO" id="GO:0052621">
    <property type="term" value="F:diguanylate cyclase activity"/>
    <property type="evidence" value="ECO:0007669"/>
    <property type="project" value="TreeGrafter"/>
</dbReference>
<feature type="domain" description="PAC" evidence="3">
    <location>
        <begin position="295"/>
        <end position="347"/>
    </location>
</feature>
<dbReference type="CDD" id="cd01949">
    <property type="entry name" value="GGDEF"/>
    <property type="match status" value="1"/>
</dbReference>
<dbReference type="SUPFAM" id="SSF55073">
    <property type="entry name" value="Nucleotide cyclase"/>
    <property type="match status" value="1"/>
</dbReference>
<evidence type="ECO:0000313" key="6">
    <source>
        <dbReference type="Proteomes" id="UP000293638"/>
    </source>
</evidence>
<dbReference type="AlphaFoldDB" id="A0A4Q7NT97"/>
<dbReference type="NCBIfam" id="TIGR00254">
    <property type="entry name" value="GGDEF"/>
    <property type="match status" value="1"/>
</dbReference>
<dbReference type="Proteomes" id="UP000293638">
    <property type="component" value="Unassembled WGS sequence"/>
</dbReference>
<dbReference type="InterPro" id="IPR050469">
    <property type="entry name" value="Diguanylate_Cyclase"/>
</dbReference>
<evidence type="ECO:0000259" key="4">
    <source>
        <dbReference type="PROSITE" id="PS50887"/>
    </source>
</evidence>
<dbReference type="InterPro" id="IPR031621">
    <property type="entry name" value="HisKA_7TM"/>
</dbReference>
<feature type="domain" description="GGDEF" evidence="4">
    <location>
        <begin position="407"/>
        <end position="543"/>
    </location>
</feature>
<dbReference type="PANTHER" id="PTHR45138:SF9">
    <property type="entry name" value="DIGUANYLATE CYCLASE DGCM-RELATED"/>
    <property type="match status" value="1"/>
</dbReference>
<feature type="transmembrane region" description="Helical" evidence="2">
    <location>
        <begin position="102"/>
        <end position="125"/>
    </location>
</feature>
<comment type="caution">
    <text evidence="5">The sequence shown here is derived from an EMBL/GenBank/DDBJ whole genome shotgun (WGS) entry which is preliminary data.</text>
</comment>